<accession>A0A397TZU6</accession>
<feature type="domain" description="SWIM-type" evidence="3">
    <location>
        <begin position="331"/>
        <end position="369"/>
    </location>
</feature>
<dbReference type="InterPro" id="IPR007527">
    <property type="entry name" value="Znf_SWIM"/>
</dbReference>
<evidence type="ECO:0000256" key="2">
    <source>
        <dbReference type="SAM" id="MobiDB-lite"/>
    </source>
</evidence>
<proteinExistence type="predicted"/>
<evidence type="ECO:0000259" key="3">
    <source>
        <dbReference type="PROSITE" id="PS50966"/>
    </source>
</evidence>
<dbReference type="Proteomes" id="UP000266673">
    <property type="component" value="Unassembled WGS sequence"/>
</dbReference>
<keyword evidence="1" id="KW-0862">Zinc</keyword>
<sequence length="468" mass="54931">MCESTAEKDATKKPRLVQKESKKYGYKSYIHVVLPVSSTTVQHALEELDAFSIQQLLRFRGIELQNQVQLLEYNQSNEFLQSIQQLRDGLVIKEDIYAIVYDTMKACIYLDNDEIKSLDKWKAKIIGMGECCLFECGNQEQNFNSVDIGFIFTFQTKKQIELMQYSRVLCLDGTHGMNQYEFLKLVHKDWNLDIFMVDDAEALTRWRNFGVEAVNSFADYFEYWWRPKYDKWMAFHRKLKYVYMRERTGRRLDSEVYLLAEIVLRGSKVSVFVDELKIGRMNPQRHQQRICEIVGTTKINTNDIYSVRPNIWIVHSMTNDDVEYSVRRKDSEVSNNDNLNISSYICNCRNFKSQQLPCKHIFAILNKLCANANSIEDSSHNYLIQQLESPVAKEPNNFFTYIGSPGDNNFEFTKLQEEFMSITEEWKEKKAIQVEKTKIARINVVDSSNESEKPNIAPNSEIRKQNRY</sequence>
<comment type="caution">
    <text evidence="4">The sequence shown here is derived from an EMBL/GenBank/DDBJ whole genome shotgun (WGS) entry which is preliminary data.</text>
</comment>
<organism evidence="4 5">
    <name type="scientific">Gigaspora rosea</name>
    <dbReference type="NCBI Taxonomy" id="44941"/>
    <lineage>
        <taxon>Eukaryota</taxon>
        <taxon>Fungi</taxon>
        <taxon>Fungi incertae sedis</taxon>
        <taxon>Mucoromycota</taxon>
        <taxon>Glomeromycotina</taxon>
        <taxon>Glomeromycetes</taxon>
        <taxon>Diversisporales</taxon>
        <taxon>Gigasporaceae</taxon>
        <taxon>Gigaspora</taxon>
    </lineage>
</organism>
<evidence type="ECO:0000313" key="4">
    <source>
        <dbReference type="EMBL" id="RIB02931.1"/>
    </source>
</evidence>
<dbReference type="Pfam" id="PF04434">
    <property type="entry name" value="SWIM"/>
    <property type="match status" value="1"/>
</dbReference>
<protein>
    <recommendedName>
        <fullName evidence="3">SWIM-type domain-containing protein</fullName>
    </recommendedName>
</protein>
<gene>
    <name evidence="4" type="ORF">C2G38_2226459</name>
</gene>
<feature type="region of interest" description="Disordered" evidence="2">
    <location>
        <begin position="447"/>
        <end position="468"/>
    </location>
</feature>
<dbReference type="AlphaFoldDB" id="A0A397TZU6"/>
<dbReference type="EMBL" id="QKWP01002545">
    <property type="protein sequence ID" value="RIB02931.1"/>
    <property type="molecule type" value="Genomic_DNA"/>
</dbReference>
<dbReference type="PROSITE" id="PS50966">
    <property type="entry name" value="ZF_SWIM"/>
    <property type="match status" value="1"/>
</dbReference>
<keyword evidence="1" id="KW-0479">Metal-binding</keyword>
<reference evidence="4 5" key="1">
    <citation type="submission" date="2018-06" db="EMBL/GenBank/DDBJ databases">
        <title>Comparative genomics reveals the genomic features of Rhizophagus irregularis, R. cerebriforme, R. diaphanum and Gigaspora rosea, and their symbiotic lifestyle signature.</title>
        <authorList>
            <person name="Morin E."/>
            <person name="San Clemente H."/>
            <person name="Chen E.C.H."/>
            <person name="De La Providencia I."/>
            <person name="Hainaut M."/>
            <person name="Kuo A."/>
            <person name="Kohler A."/>
            <person name="Murat C."/>
            <person name="Tang N."/>
            <person name="Roy S."/>
            <person name="Loubradou J."/>
            <person name="Henrissat B."/>
            <person name="Grigoriev I.V."/>
            <person name="Corradi N."/>
            <person name="Roux C."/>
            <person name="Martin F.M."/>
        </authorList>
    </citation>
    <scope>NUCLEOTIDE SEQUENCE [LARGE SCALE GENOMIC DNA]</scope>
    <source>
        <strain evidence="4 5">DAOM 194757</strain>
    </source>
</reference>
<dbReference type="STRING" id="44941.A0A397TZU6"/>
<name>A0A397TZU6_9GLOM</name>
<dbReference type="OrthoDB" id="6113703at2759"/>
<keyword evidence="5" id="KW-1185">Reference proteome</keyword>
<evidence type="ECO:0000313" key="5">
    <source>
        <dbReference type="Proteomes" id="UP000266673"/>
    </source>
</evidence>
<keyword evidence="1" id="KW-0863">Zinc-finger</keyword>
<evidence type="ECO:0000256" key="1">
    <source>
        <dbReference type="PROSITE-ProRule" id="PRU00325"/>
    </source>
</evidence>
<dbReference type="GO" id="GO:0008270">
    <property type="term" value="F:zinc ion binding"/>
    <property type="evidence" value="ECO:0007669"/>
    <property type="project" value="UniProtKB-KW"/>
</dbReference>